<dbReference type="SMART" id="SM00216">
    <property type="entry name" value="VWD"/>
    <property type="match status" value="2"/>
</dbReference>
<feature type="region of interest" description="Disordered" evidence="3">
    <location>
        <begin position="21"/>
        <end position="129"/>
    </location>
</feature>
<dbReference type="Pfam" id="PF00094">
    <property type="entry name" value="VWD"/>
    <property type="match status" value="2"/>
</dbReference>
<evidence type="ECO:0000313" key="6">
    <source>
        <dbReference type="Proteomes" id="UP000694865"/>
    </source>
</evidence>
<dbReference type="InterPro" id="IPR002919">
    <property type="entry name" value="TIL_dom"/>
</dbReference>
<dbReference type="InterPro" id="IPR001846">
    <property type="entry name" value="VWF_type-D"/>
</dbReference>
<dbReference type="RefSeq" id="XP_006815664.1">
    <property type="nucleotide sequence ID" value="XM_006815601.1"/>
</dbReference>
<dbReference type="InterPro" id="IPR050780">
    <property type="entry name" value="Mucin_vWF_Thrombospondin_sf"/>
</dbReference>
<reference evidence="7" key="1">
    <citation type="submission" date="2025-08" db="UniProtKB">
        <authorList>
            <consortium name="RefSeq"/>
        </authorList>
    </citation>
    <scope>IDENTIFICATION</scope>
    <source>
        <tissue evidence="7">Testes</tissue>
    </source>
</reference>
<sequence>MDSRLVILLVLLAVCSVVAAKKKDSEENTDVATDEAADAAVEEAGSASKDKKEKEKKDSKENDGVAAEEAGSASKDKKEKEEKEHGKGSKEKKHGKGSKEKKHGKGSHEKKEKTKKGGRNYGDKFKPSKKRLPLPDTVCNCAAWGDPHYINTKGTKIDFQGDCEYLLFKDNDPDHDNPLFIVTAKNQFRDEDDVVTLTEMVTVLLYDSEYDYYIEVKMFQNNVVRIDGIDTIPPIQINEHYSLDHYGKGVILISDYGFWMTWDFKNRAEMGAPAEYEGKLVGMCGNCDFTSDDLLMPDNSIAEDWVTFGNSWKTDSSCLDVTDTARPCTSEMELEHRADDQCGMIIDPNGPFNDCGLNDPDLVSSLYESCMFDMCYTKTNRDEALCDNLGTAYDECKLNGYTPGEFRTDTFCALRCQNYARYAEDAPACPNTCLNPLASTECPDDPTEGCSCIDNYLLSGDECVLPENCGAVDENYMYHKLDDRWVTEGCSEMCIVTGPETIECETFGCDIDEECEIKDGGYHCISSVEVRAAPDILSEEECNTVGGICSVSCANTPLGELAADNMLCITGLTCCIVQQSLCSKDHYGGFCDITCNDGLNSINDPELCEGFPTGYVCCKPIVERRIGLYFPEPAIVDGELGVEKPSPEDLPPDEELAAVGPPGEGAPAPENYVASEDTIGGIPVPSFGQHGDPTAAGEQGDPREKTHDGLRYTFIGDKDACDYYLLRSTNPSVDIITHHVPGTTAGEKATFVSKIYIEYEGVKFRLLQDNDVEINGVNVKDQISVESPTSFANGLVEIQWATPTRETLLLSFGSELAVVWRGHFNRVKVYTTLTGLSGLLGDNDGNSSNDLNYMKDGELVILDPKTVTEEQLREFEIANRVGPCGTTK</sequence>
<feature type="domain" description="VWFD" evidence="5">
    <location>
        <begin position="694"/>
        <end position="887"/>
    </location>
</feature>
<keyword evidence="2" id="KW-0325">Glycoprotein</keyword>
<feature type="compositionally biased region" description="Basic and acidic residues" evidence="3">
    <location>
        <begin position="48"/>
        <end position="63"/>
    </location>
</feature>
<dbReference type="Pfam" id="PF08742">
    <property type="entry name" value="C8"/>
    <property type="match status" value="1"/>
</dbReference>
<dbReference type="SUPFAM" id="SSF57567">
    <property type="entry name" value="Serine protease inhibitors"/>
    <property type="match status" value="1"/>
</dbReference>
<evidence type="ECO:0000256" key="3">
    <source>
        <dbReference type="SAM" id="MobiDB-lite"/>
    </source>
</evidence>
<evidence type="ECO:0000313" key="7">
    <source>
        <dbReference type="RefSeq" id="XP_006815664.1"/>
    </source>
</evidence>
<dbReference type="GeneID" id="100369764"/>
<feature type="chain" id="PRO_5045311330" evidence="4">
    <location>
        <begin position="21"/>
        <end position="888"/>
    </location>
</feature>
<feature type="domain" description="VWFD" evidence="5">
    <location>
        <begin position="139"/>
        <end position="319"/>
    </location>
</feature>
<evidence type="ECO:0000259" key="5">
    <source>
        <dbReference type="PROSITE" id="PS51233"/>
    </source>
</evidence>
<keyword evidence="6" id="KW-1185">Reference proteome</keyword>
<keyword evidence="4" id="KW-0732">Signal</keyword>
<evidence type="ECO:0000256" key="2">
    <source>
        <dbReference type="ARBA" id="ARBA00023180"/>
    </source>
</evidence>
<feature type="compositionally biased region" description="Acidic residues" evidence="3">
    <location>
        <begin position="27"/>
        <end position="41"/>
    </location>
</feature>
<dbReference type="InterPro" id="IPR025615">
    <property type="entry name" value="TILa_dom"/>
</dbReference>
<feature type="signal peptide" evidence="4">
    <location>
        <begin position="1"/>
        <end position="20"/>
    </location>
</feature>
<dbReference type="InterPro" id="IPR036084">
    <property type="entry name" value="Ser_inhib-like_sf"/>
</dbReference>
<proteinExistence type="predicted"/>
<evidence type="ECO:0000256" key="1">
    <source>
        <dbReference type="ARBA" id="ARBA00023157"/>
    </source>
</evidence>
<name>A0ABM0M6M3_SACKO</name>
<dbReference type="CDD" id="cd19941">
    <property type="entry name" value="TIL"/>
    <property type="match status" value="1"/>
</dbReference>
<dbReference type="Pfam" id="PF12714">
    <property type="entry name" value="TILa"/>
    <property type="match status" value="1"/>
</dbReference>
<dbReference type="PANTHER" id="PTHR11339">
    <property type="entry name" value="EXTRACELLULAR MATRIX GLYCOPROTEIN RELATED"/>
    <property type="match status" value="1"/>
</dbReference>
<protein>
    <submittedName>
        <fullName evidence="7">SCO-spondin-like isoform X1</fullName>
    </submittedName>
</protein>
<organism evidence="6 7">
    <name type="scientific">Saccoglossus kowalevskii</name>
    <name type="common">Acorn worm</name>
    <dbReference type="NCBI Taxonomy" id="10224"/>
    <lineage>
        <taxon>Eukaryota</taxon>
        <taxon>Metazoa</taxon>
        <taxon>Hemichordata</taxon>
        <taxon>Enteropneusta</taxon>
        <taxon>Harrimaniidae</taxon>
        <taxon>Saccoglossus</taxon>
    </lineage>
</organism>
<keyword evidence="1" id="KW-1015">Disulfide bond</keyword>
<dbReference type="PANTHER" id="PTHR11339:SF373">
    <property type="entry name" value="VWFD DOMAIN-CONTAINING PROTEIN"/>
    <property type="match status" value="1"/>
</dbReference>
<feature type="compositionally biased region" description="Basic and acidic residues" evidence="3">
    <location>
        <begin position="74"/>
        <end position="89"/>
    </location>
</feature>
<feature type="compositionally biased region" description="Basic residues" evidence="3">
    <location>
        <begin position="90"/>
        <end position="105"/>
    </location>
</feature>
<dbReference type="PROSITE" id="PS51233">
    <property type="entry name" value="VWFD"/>
    <property type="match status" value="2"/>
</dbReference>
<dbReference type="Pfam" id="PF01826">
    <property type="entry name" value="TIL"/>
    <property type="match status" value="1"/>
</dbReference>
<accession>A0ABM0M6M3</accession>
<dbReference type="InterPro" id="IPR014853">
    <property type="entry name" value="VWF/SSPO/ZAN-like_Cys-rich_dom"/>
</dbReference>
<dbReference type="Gene3D" id="2.10.25.10">
    <property type="entry name" value="Laminin"/>
    <property type="match status" value="1"/>
</dbReference>
<gene>
    <name evidence="7" type="primary">LOC100369764</name>
</gene>
<dbReference type="Proteomes" id="UP000694865">
    <property type="component" value="Unplaced"/>
</dbReference>
<evidence type="ECO:0000256" key="4">
    <source>
        <dbReference type="SAM" id="SignalP"/>
    </source>
</evidence>
<dbReference type="SMART" id="SM00832">
    <property type="entry name" value="C8"/>
    <property type="match status" value="1"/>
</dbReference>